<dbReference type="Proteomes" id="UP000659654">
    <property type="component" value="Unassembled WGS sequence"/>
</dbReference>
<proteinExistence type="inferred from homology"/>
<dbReference type="InterPro" id="IPR029058">
    <property type="entry name" value="AB_hydrolase_fold"/>
</dbReference>
<feature type="chain" id="PRO_5035485924" description="Carboxypeptidase" evidence="2">
    <location>
        <begin position="17"/>
        <end position="423"/>
    </location>
</feature>
<comment type="similarity">
    <text evidence="1 2">Belongs to the peptidase S10 family.</text>
</comment>
<sequence length="423" mass="47734">MSRFAALALLIAGVRSADLPGLTFTPNFNHFSGFLNASDSKFLFFWMIESQNDPGNDPLILWLNGGPGCSSLQGAFLENGPFRLAPDGREITENENSWNKFSNLLYLESPVNVGFSYSSRNESTLDDHTTATENLMALIHFFTLYPNYKKNDFYIMGESYAGYYIPTLATLVLEQVDYRFNLKGIAIGNGVVEQGWDSVFAPFYAHSIGLLGKHQFEYFTSRCCLSAKSPDTCSTTSECVKMSVEMTMNIPGVDPYDVSEHCLDYLGEVKQETISCFNDSSFEAYMNRKEVRTALNVHHDLEWKVCKNLADPAGRQYNESTFPSMQPFIHYILKKAVRVLYFYGDTDMVCNHMIGEYFTAKLGGTPVKDSVPWLFNGRIGGKKTTYESDLTYTTIHGAGHMAPQWRPDVTAYVIRSFLNNQEF</sequence>
<keyword evidence="2" id="KW-0378">Hydrolase</keyword>
<dbReference type="PRINTS" id="PR00724">
    <property type="entry name" value="CRBOXYPTASEC"/>
</dbReference>
<dbReference type="OrthoDB" id="443318at2759"/>
<dbReference type="EMBL" id="CAJFDI010000002">
    <property type="protein sequence ID" value="CAD5216602.1"/>
    <property type="molecule type" value="Genomic_DNA"/>
</dbReference>
<accession>A0A1I7SWU0</accession>
<dbReference type="SUPFAM" id="SSF53474">
    <property type="entry name" value="alpha/beta-Hydrolases"/>
    <property type="match status" value="1"/>
</dbReference>
<dbReference type="Gene3D" id="3.40.50.1820">
    <property type="entry name" value="alpha/beta hydrolase"/>
    <property type="match status" value="1"/>
</dbReference>
<dbReference type="EC" id="3.4.16.-" evidence="2"/>
<evidence type="ECO:0000313" key="4">
    <source>
        <dbReference type="Proteomes" id="UP000095284"/>
    </source>
</evidence>
<dbReference type="eggNOG" id="KOG1282">
    <property type="taxonomic scope" value="Eukaryota"/>
</dbReference>
<dbReference type="Proteomes" id="UP000095284">
    <property type="component" value="Unplaced"/>
</dbReference>
<gene>
    <name evidence="3" type="ORF">BXYJ_LOCUS4617</name>
</gene>
<feature type="signal peptide" evidence="2">
    <location>
        <begin position="1"/>
        <end position="16"/>
    </location>
</feature>
<dbReference type="WBParaSite" id="BXY_1752200.1">
    <property type="protein sequence ID" value="BXY_1752200.1"/>
    <property type="gene ID" value="BXY_1752200"/>
</dbReference>
<dbReference type="GO" id="GO:0004185">
    <property type="term" value="F:serine-type carboxypeptidase activity"/>
    <property type="evidence" value="ECO:0007669"/>
    <property type="project" value="UniProtKB-UniRule"/>
</dbReference>
<dbReference type="AlphaFoldDB" id="A0A1I7SWU0"/>
<dbReference type="PANTHER" id="PTHR11802">
    <property type="entry name" value="SERINE PROTEASE FAMILY S10 SERINE CARBOXYPEPTIDASE"/>
    <property type="match status" value="1"/>
</dbReference>
<dbReference type="SMR" id="A0A1I7SWU0"/>
<organism evidence="4 6">
    <name type="scientific">Bursaphelenchus xylophilus</name>
    <name type="common">Pinewood nematode worm</name>
    <name type="synonym">Aphelenchoides xylophilus</name>
    <dbReference type="NCBI Taxonomy" id="6326"/>
    <lineage>
        <taxon>Eukaryota</taxon>
        <taxon>Metazoa</taxon>
        <taxon>Ecdysozoa</taxon>
        <taxon>Nematoda</taxon>
        <taxon>Chromadorea</taxon>
        <taxon>Rhabditida</taxon>
        <taxon>Tylenchina</taxon>
        <taxon>Tylenchomorpha</taxon>
        <taxon>Aphelenchoidea</taxon>
        <taxon>Aphelenchoididae</taxon>
        <taxon>Bursaphelenchus</taxon>
    </lineage>
</organism>
<dbReference type="PROSITE" id="PS00131">
    <property type="entry name" value="CARBOXYPEPT_SER_SER"/>
    <property type="match status" value="1"/>
</dbReference>
<dbReference type="Proteomes" id="UP000582659">
    <property type="component" value="Unassembled WGS sequence"/>
</dbReference>
<dbReference type="PANTHER" id="PTHR11802:SF418">
    <property type="entry name" value="SERINE CARBOXYPEPTIDASE CTSA-1.1"/>
    <property type="match status" value="1"/>
</dbReference>
<dbReference type="InterPro" id="IPR033124">
    <property type="entry name" value="Ser_caboxypep_his_AS"/>
</dbReference>
<dbReference type="Pfam" id="PF00450">
    <property type="entry name" value="Peptidase_S10"/>
    <property type="match status" value="1"/>
</dbReference>
<evidence type="ECO:0000313" key="6">
    <source>
        <dbReference type="WBParaSite" id="BXY_1752200.1"/>
    </source>
</evidence>
<protein>
    <recommendedName>
        <fullName evidence="2">Carboxypeptidase</fullName>
        <ecNumber evidence="2">3.4.16.-</ecNumber>
    </recommendedName>
</protein>
<evidence type="ECO:0000313" key="3">
    <source>
        <dbReference type="EMBL" id="CAD5216602.1"/>
    </source>
</evidence>
<dbReference type="PROSITE" id="PS00560">
    <property type="entry name" value="CARBOXYPEPT_SER_HIS"/>
    <property type="match status" value="1"/>
</dbReference>
<evidence type="ECO:0000313" key="5">
    <source>
        <dbReference type="Proteomes" id="UP000659654"/>
    </source>
</evidence>
<reference evidence="6" key="1">
    <citation type="submission" date="2016-11" db="UniProtKB">
        <authorList>
            <consortium name="WormBaseParasite"/>
        </authorList>
    </citation>
    <scope>IDENTIFICATION</scope>
</reference>
<keyword evidence="2" id="KW-0732">Signal</keyword>
<dbReference type="InterPro" id="IPR018202">
    <property type="entry name" value="Ser_caboxypep_ser_AS"/>
</dbReference>
<evidence type="ECO:0000256" key="2">
    <source>
        <dbReference type="RuleBase" id="RU361156"/>
    </source>
</evidence>
<reference evidence="3" key="2">
    <citation type="submission" date="2020-09" db="EMBL/GenBank/DDBJ databases">
        <authorList>
            <person name="Kikuchi T."/>
        </authorList>
    </citation>
    <scope>NUCLEOTIDE SEQUENCE</scope>
    <source>
        <strain evidence="3">Ka4C1</strain>
    </source>
</reference>
<keyword evidence="2" id="KW-0645">Protease</keyword>
<keyword evidence="2" id="KW-0121">Carboxypeptidase</keyword>
<dbReference type="EMBL" id="CAJFCV020000002">
    <property type="protein sequence ID" value="CAG9099916.1"/>
    <property type="molecule type" value="Genomic_DNA"/>
</dbReference>
<name>A0A1I7SWU0_BURXY</name>
<dbReference type="InterPro" id="IPR001563">
    <property type="entry name" value="Peptidase_S10"/>
</dbReference>
<dbReference type="GO" id="GO:0006508">
    <property type="term" value="P:proteolysis"/>
    <property type="evidence" value="ECO:0007669"/>
    <property type="project" value="UniProtKB-KW"/>
</dbReference>
<keyword evidence="5" id="KW-1185">Reference proteome</keyword>
<evidence type="ECO:0000256" key="1">
    <source>
        <dbReference type="ARBA" id="ARBA00009431"/>
    </source>
</evidence>